<dbReference type="EMBL" id="JAPJDA010000005">
    <property type="protein sequence ID" value="MCX2837379.1"/>
    <property type="molecule type" value="Genomic_DNA"/>
</dbReference>
<evidence type="ECO:0000313" key="2">
    <source>
        <dbReference type="Proteomes" id="UP001148482"/>
    </source>
</evidence>
<proteinExistence type="predicted"/>
<accession>A0A9X3I0C2</accession>
<protein>
    <submittedName>
        <fullName evidence="1">Uncharacterized protein</fullName>
    </submittedName>
</protein>
<reference evidence="1" key="1">
    <citation type="submission" date="2022-11" db="EMBL/GenBank/DDBJ databases">
        <title>Salinimicrobium profundisediminis sp. nov., isolated from deep-sea sediment of the Mariana Trench.</title>
        <authorList>
            <person name="Fu H."/>
        </authorList>
    </citation>
    <scope>NUCLEOTIDE SEQUENCE</scope>
    <source>
        <strain evidence="1">MT39</strain>
    </source>
</reference>
<name>A0A9X3I0C2_9FLAO</name>
<dbReference type="RefSeq" id="WP_266068598.1">
    <property type="nucleotide sequence ID" value="NZ_JAPJDA010000005.1"/>
</dbReference>
<dbReference type="AlphaFoldDB" id="A0A9X3I0C2"/>
<dbReference type="Proteomes" id="UP001148482">
    <property type="component" value="Unassembled WGS sequence"/>
</dbReference>
<sequence>MKQQFNLNIDKLKLSSYYNPSEVAFSSTFSNFLSREFPSCIPGV</sequence>
<organism evidence="1 2">
    <name type="scientific">Salinimicrobium profundisediminis</name>
    <dbReference type="NCBI Taxonomy" id="2994553"/>
    <lineage>
        <taxon>Bacteria</taxon>
        <taxon>Pseudomonadati</taxon>
        <taxon>Bacteroidota</taxon>
        <taxon>Flavobacteriia</taxon>
        <taxon>Flavobacteriales</taxon>
        <taxon>Flavobacteriaceae</taxon>
        <taxon>Salinimicrobium</taxon>
    </lineage>
</organism>
<keyword evidence="2" id="KW-1185">Reference proteome</keyword>
<comment type="caution">
    <text evidence="1">The sequence shown here is derived from an EMBL/GenBank/DDBJ whole genome shotgun (WGS) entry which is preliminary data.</text>
</comment>
<evidence type="ECO:0000313" key="1">
    <source>
        <dbReference type="EMBL" id="MCX2837379.1"/>
    </source>
</evidence>
<gene>
    <name evidence="1" type="ORF">OQ279_04380</name>
</gene>